<dbReference type="AlphaFoldDB" id="A0A365H790"/>
<feature type="chain" id="PRO_5016610856" description="DUF8175 domain-containing protein" evidence="1">
    <location>
        <begin position="30"/>
        <end position="232"/>
    </location>
</feature>
<dbReference type="Pfam" id="PF26526">
    <property type="entry name" value="DUF8175"/>
    <property type="match status" value="1"/>
</dbReference>
<keyword evidence="4" id="KW-1185">Reference proteome</keyword>
<evidence type="ECO:0000259" key="2">
    <source>
        <dbReference type="Pfam" id="PF26526"/>
    </source>
</evidence>
<gene>
    <name evidence="3" type="ORF">DPM19_09520</name>
</gene>
<dbReference type="InterPro" id="IPR058488">
    <property type="entry name" value="DUF8175"/>
</dbReference>
<evidence type="ECO:0000313" key="4">
    <source>
        <dbReference type="Proteomes" id="UP000251891"/>
    </source>
</evidence>
<dbReference type="OrthoDB" id="4428031at2"/>
<comment type="caution">
    <text evidence="3">The sequence shown here is derived from an EMBL/GenBank/DDBJ whole genome shotgun (WGS) entry which is preliminary data.</text>
</comment>
<keyword evidence="1" id="KW-0732">Signal</keyword>
<feature type="signal peptide" evidence="1">
    <location>
        <begin position="1"/>
        <end position="29"/>
    </location>
</feature>
<dbReference type="EMBL" id="QLYX01000004">
    <property type="protein sequence ID" value="RAY14980.1"/>
    <property type="molecule type" value="Genomic_DNA"/>
</dbReference>
<sequence>MSTRKTLRKRRAPYLLAVALLAASALLYAATRFNGPDPAEHRPLPQVPPTSQLQAAPQVELTDLTWSDYHGVRLPSSVADGPFRTVDGTASGFSRTPRGALLAAIHIVVRADARWGPGVFEPTITHQVTGPDQGVLMEAVRGFHAVLAPESRKAYAVIEGFRWQGYTPDAASVEIVSAGPGDGSVTVRAATRLQVQWQAGDWRLVAPPGGEWGNSAAAIHSTDGYTLFPAGR</sequence>
<feature type="domain" description="DUF8175" evidence="2">
    <location>
        <begin position="41"/>
        <end position="226"/>
    </location>
</feature>
<accession>A0A365H790</accession>
<dbReference type="RefSeq" id="WP_111865118.1">
    <property type="nucleotide sequence ID" value="NZ_QLYX01000004.1"/>
</dbReference>
<protein>
    <recommendedName>
        <fullName evidence="2">DUF8175 domain-containing protein</fullName>
    </recommendedName>
</protein>
<dbReference type="Proteomes" id="UP000251891">
    <property type="component" value="Unassembled WGS sequence"/>
</dbReference>
<evidence type="ECO:0000256" key="1">
    <source>
        <dbReference type="SAM" id="SignalP"/>
    </source>
</evidence>
<organism evidence="3 4">
    <name type="scientific">Actinomadura craniellae</name>
    <dbReference type="NCBI Taxonomy" id="2231787"/>
    <lineage>
        <taxon>Bacteria</taxon>
        <taxon>Bacillati</taxon>
        <taxon>Actinomycetota</taxon>
        <taxon>Actinomycetes</taxon>
        <taxon>Streptosporangiales</taxon>
        <taxon>Thermomonosporaceae</taxon>
        <taxon>Actinomadura</taxon>
    </lineage>
</organism>
<evidence type="ECO:0000313" key="3">
    <source>
        <dbReference type="EMBL" id="RAY14980.1"/>
    </source>
</evidence>
<reference evidence="3 4" key="1">
    <citation type="submission" date="2018-06" db="EMBL/GenBank/DDBJ databases">
        <title>Actinomadura craniellae sp. nov. isolated from marine sponge Craniella sp.</title>
        <authorList>
            <person name="Li L."/>
            <person name="Xu Q.H."/>
            <person name="Lin H.W."/>
            <person name="Lu Y.H."/>
        </authorList>
    </citation>
    <scope>NUCLEOTIDE SEQUENCE [LARGE SCALE GENOMIC DNA]</scope>
    <source>
        <strain evidence="3 4">LHW63021</strain>
    </source>
</reference>
<proteinExistence type="predicted"/>
<name>A0A365H790_9ACTN</name>